<evidence type="ECO:0000313" key="2">
    <source>
        <dbReference type="EMBL" id="HIR46921.1"/>
    </source>
</evidence>
<dbReference type="GO" id="GO:0005524">
    <property type="term" value="F:ATP binding"/>
    <property type="evidence" value="ECO:0007669"/>
    <property type="project" value="UniProtKB-KW"/>
</dbReference>
<dbReference type="SUPFAM" id="SSF55874">
    <property type="entry name" value="ATPase domain of HSP90 chaperone/DNA topoisomerase II/histidine kinase"/>
    <property type="match status" value="1"/>
</dbReference>
<reference evidence="2" key="2">
    <citation type="journal article" date="2021" name="PeerJ">
        <title>Extensive microbial diversity within the chicken gut microbiome revealed by metagenomics and culture.</title>
        <authorList>
            <person name="Gilroy R."/>
            <person name="Ravi A."/>
            <person name="Getino M."/>
            <person name="Pursley I."/>
            <person name="Horton D.L."/>
            <person name="Alikhan N.F."/>
            <person name="Baker D."/>
            <person name="Gharbi K."/>
            <person name="Hall N."/>
            <person name="Watson M."/>
            <person name="Adriaenssens E.M."/>
            <person name="Foster-Nyarko E."/>
            <person name="Jarju S."/>
            <person name="Secka A."/>
            <person name="Antonio M."/>
            <person name="Oren A."/>
            <person name="Chaudhuri R.R."/>
            <person name="La Ragione R."/>
            <person name="Hildebrand F."/>
            <person name="Pallen M.J."/>
        </authorList>
    </citation>
    <scope>NUCLEOTIDE SEQUENCE</scope>
    <source>
        <strain evidence="2">ChiSxjej1B13-7958</strain>
    </source>
</reference>
<dbReference type="AlphaFoldDB" id="A0A9D1DDR9"/>
<dbReference type="EMBL" id="DVGZ01000042">
    <property type="protein sequence ID" value="HIR46921.1"/>
    <property type="molecule type" value="Genomic_DNA"/>
</dbReference>
<organism evidence="2 3">
    <name type="scientific">Candidatus Caccousia avicola</name>
    <dbReference type="NCBI Taxonomy" id="2840721"/>
    <lineage>
        <taxon>Bacteria</taxon>
        <taxon>Bacillati</taxon>
        <taxon>Bacillota</taxon>
        <taxon>Clostridia</taxon>
        <taxon>Eubacteriales</taxon>
        <taxon>Oscillospiraceae</taxon>
        <taxon>Oscillospiraceae incertae sedis</taxon>
        <taxon>Candidatus Caccousia</taxon>
    </lineage>
</organism>
<dbReference type="InterPro" id="IPR003594">
    <property type="entry name" value="HATPase_dom"/>
</dbReference>
<dbReference type="InterPro" id="IPR036890">
    <property type="entry name" value="HATPase_C_sf"/>
</dbReference>
<proteinExistence type="predicted"/>
<keyword evidence="2" id="KW-0547">Nucleotide-binding</keyword>
<sequence length="139" mass="15212">MNTLTLRYEVPGDDFTRAGEASSDVKRKLKQLGYNPEAIRKVAIAMYEGEINMVIHAGGGEAVVDVDPKQVQIVLRDHGPGIPDVEKAMQEGWSTAPDNVRNLGFGAGMGLPNMKKYTDELRIDTKVGEGTTLFMKVYA</sequence>
<feature type="domain" description="Histidine kinase/HSP90-like ATPase" evidence="1">
    <location>
        <begin position="19"/>
        <end position="136"/>
    </location>
</feature>
<keyword evidence="2" id="KW-0067">ATP-binding</keyword>
<gene>
    <name evidence="2" type="ORF">IAB89_04570</name>
</gene>
<evidence type="ECO:0000313" key="3">
    <source>
        <dbReference type="Proteomes" id="UP000824242"/>
    </source>
</evidence>
<reference evidence="2" key="1">
    <citation type="submission" date="2020-10" db="EMBL/GenBank/DDBJ databases">
        <authorList>
            <person name="Gilroy R."/>
        </authorList>
    </citation>
    <scope>NUCLEOTIDE SEQUENCE</scope>
    <source>
        <strain evidence="2">ChiSxjej1B13-7958</strain>
    </source>
</reference>
<comment type="caution">
    <text evidence="2">The sequence shown here is derived from an EMBL/GenBank/DDBJ whole genome shotgun (WGS) entry which is preliminary data.</text>
</comment>
<evidence type="ECO:0000259" key="1">
    <source>
        <dbReference type="Pfam" id="PF13581"/>
    </source>
</evidence>
<dbReference type="Pfam" id="PF13581">
    <property type="entry name" value="HATPase_c_2"/>
    <property type="match status" value="1"/>
</dbReference>
<accession>A0A9D1DDR9</accession>
<protein>
    <submittedName>
        <fullName evidence="2">ATP-binding protein</fullName>
    </submittedName>
</protein>
<name>A0A9D1DDR9_9FIRM</name>
<dbReference type="Gene3D" id="3.30.565.10">
    <property type="entry name" value="Histidine kinase-like ATPase, C-terminal domain"/>
    <property type="match status" value="1"/>
</dbReference>
<dbReference type="Proteomes" id="UP000824242">
    <property type="component" value="Unassembled WGS sequence"/>
</dbReference>